<sequence>MSSTNELKGVASSLDPSIYSLEGEELAFVQKLTGISDEEELKNHIISVQTKAYAVYGYPCIRAFAFLRMRMFRSHAYQVAFKLREVRENPILLDIGCCFGNDVRKAVDDGWPVEDIVASDLRQEFWDAGHELFKSSPETFPAAFVPGDAFDDLFLAPNNLEDLKSLVDGTPNSSSVDRPNLRELKSLNPLRGKLSVVHASSFFHLFEEEKQRNLAWRLAALLIPKPGSVIFGRHIATPEVGIRRFARRGQSREMFCHSPLSWKQLWGKEIFGAAGIKAIVTAHLIDISEYRKDIEEEEKPIWLMKWSVVLA</sequence>
<dbReference type="PANTHER" id="PTHR35897:SF1">
    <property type="entry name" value="METHYLTRANSFERASE AUSD"/>
    <property type="match status" value="1"/>
</dbReference>
<evidence type="ECO:0000256" key="2">
    <source>
        <dbReference type="ARBA" id="ARBA00022679"/>
    </source>
</evidence>
<evidence type="ECO:0000256" key="1">
    <source>
        <dbReference type="ARBA" id="ARBA00005179"/>
    </source>
</evidence>
<protein>
    <recommendedName>
        <fullName evidence="7">Methyltransferase domain-containing protein</fullName>
    </recommendedName>
</protein>
<comment type="pathway">
    <text evidence="1">Secondary metabolite biosynthesis.</text>
</comment>
<evidence type="ECO:0000313" key="6">
    <source>
        <dbReference type="Proteomes" id="UP000807306"/>
    </source>
</evidence>
<gene>
    <name evidence="5" type="ORF">CPB83DRAFT_860575</name>
</gene>
<dbReference type="OrthoDB" id="2094832at2759"/>
<dbReference type="InterPro" id="IPR051654">
    <property type="entry name" value="Meroterpenoid_MTases"/>
</dbReference>
<dbReference type="InterPro" id="IPR029063">
    <property type="entry name" value="SAM-dependent_MTases_sf"/>
</dbReference>
<dbReference type="PANTHER" id="PTHR35897">
    <property type="entry name" value="METHYLTRANSFERASE AUSD"/>
    <property type="match status" value="1"/>
</dbReference>
<dbReference type="Proteomes" id="UP000807306">
    <property type="component" value="Unassembled WGS sequence"/>
</dbReference>
<dbReference type="EMBL" id="MU157892">
    <property type="protein sequence ID" value="KAF9524847.1"/>
    <property type="molecule type" value="Genomic_DNA"/>
</dbReference>
<keyword evidence="3" id="KW-0949">S-adenosyl-L-methionine</keyword>
<comment type="caution">
    <text evidence="5">The sequence shown here is derived from an EMBL/GenBank/DDBJ whole genome shotgun (WGS) entry which is preliminary data.</text>
</comment>
<dbReference type="AlphaFoldDB" id="A0A9P6E9D4"/>
<evidence type="ECO:0008006" key="7">
    <source>
        <dbReference type="Google" id="ProtNLM"/>
    </source>
</evidence>
<dbReference type="GO" id="GO:0016740">
    <property type="term" value="F:transferase activity"/>
    <property type="evidence" value="ECO:0007669"/>
    <property type="project" value="UniProtKB-KW"/>
</dbReference>
<evidence type="ECO:0000313" key="5">
    <source>
        <dbReference type="EMBL" id="KAF9524847.1"/>
    </source>
</evidence>
<reference evidence="5" key="1">
    <citation type="submission" date="2020-11" db="EMBL/GenBank/DDBJ databases">
        <authorList>
            <consortium name="DOE Joint Genome Institute"/>
            <person name="Ahrendt S."/>
            <person name="Riley R."/>
            <person name="Andreopoulos W."/>
            <person name="Labutti K."/>
            <person name="Pangilinan J."/>
            <person name="Ruiz-Duenas F.J."/>
            <person name="Barrasa J.M."/>
            <person name="Sanchez-Garcia M."/>
            <person name="Camarero S."/>
            <person name="Miyauchi S."/>
            <person name="Serrano A."/>
            <person name="Linde D."/>
            <person name="Babiker R."/>
            <person name="Drula E."/>
            <person name="Ayuso-Fernandez I."/>
            <person name="Pacheco R."/>
            <person name="Padilla G."/>
            <person name="Ferreira P."/>
            <person name="Barriuso J."/>
            <person name="Kellner H."/>
            <person name="Castanera R."/>
            <person name="Alfaro M."/>
            <person name="Ramirez L."/>
            <person name="Pisabarro A.G."/>
            <person name="Kuo A."/>
            <person name="Tritt A."/>
            <person name="Lipzen A."/>
            <person name="He G."/>
            <person name="Yan M."/>
            <person name="Ng V."/>
            <person name="Cullen D."/>
            <person name="Martin F."/>
            <person name="Rosso M.-N."/>
            <person name="Henrissat B."/>
            <person name="Hibbett D."/>
            <person name="Martinez A.T."/>
            <person name="Grigoriev I.V."/>
        </authorList>
    </citation>
    <scope>NUCLEOTIDE SEQUENCE</scope>
    <source>
        <strain evidence="5">CBS 506.95</strain>
    </source>
</reference>
<dbReference type="Gene3D" id="3.40.50.150">
    <property type="entry name" value="Vaccinia Virus protein VP39"/>
    <property type="match status" value="1"/>
</dbReference>
<name>A0A9P6E9D4_9AGAR</name>
<dbReference type="SUPFAM" id="SSF53335">
    <property type="entry name" value="S-adenosyl-L-methionine-dependent methyltransferases"/>
    <property type="match status" value="1"/>
</dbReference>
<keyword evidence="2" id="KW-0808">Transferase</keyword>
<accession>A0A9P6E9D4</accession>
<organism evidence="5 6">
    <name type="scientific">Crepidotus variabilis</name>
    <dbReference type="NCBI Taxonomy" id="179855"/>
    <lineage>
        <taxon>Eukaryota</taxon>
        <taxon>Fungi</taxon>
        <taxon>Dikarya</taxon>
        <taxon>Basidiomycota</taxon>
        <taxon>Agaricomycotina</taxon>
        <taxon>Agaricomycetes</taxon>
        <taxon>Agaricomycetidae</taxon>
        <taxon>Agaricales</taxon>
        <taxon>Agaricineae</taxon>
        <taxon>Crepidotaceae</taxon>
        <taxon>Crepidotus</taxon>
    </lineage>
</organism>
<comment type="similarity">
    <text evidence="4">Belongs to the class I-like SAM-binding methyltransferase superfamily.</text>
</comment>
<keyword evidence="6" id="KW-1185">Reference proteome</keyword>
<evidence type="ECO:0000256" key="4">
    <source>
        <dbReference type="ARBA" id="ARBA00038314"/>
    </source>
</evidence>
<proteinExistence type="inferred from homology"/>
<evidence type="ECO:0000256" key="3">
    <source>
        <dbReference type="ARBA" id="ARBA00022691"/>
    </source>
</evidence>